<reference evidence="1 2" key="1">
    <citation type="submission" date="2020-08" db="EMBL/GenBank/DDBJ databases">
        <title>Genomic Encyclopedia of Type Strains, Phase IV (KMG-IV): sequencing the most valuable type-strain genomes for metagenomic binning, comparative biology and taxonomic classification.</title>
        <authorList>
            <person name="Goeker M."/>
        </authorList>
    </citation>
    <scope>NUCLEOTIDE SEQUENCE [LARGE SCALE GENOMIC DNA]</scope>
    <source>
        <strain evidence="1 2">DSM 19331</strain>
    </source>
</reference>
<proteinExistence type="predicted"/>
<dbReference type="Proteomes" id="UP000545490">
    <property type="component" value="Unassembled WGS sequence"/>
</dbReference>
<organism evidence="1 2">
    <name type="scientific">Rhizobium fabae</name>
    <dbReference type="NCBI Taxonomy" id="573179"/>
    <lineage>
        <taxon>Bacteria</taxon>
        <taxon>Pseudomonadati</taxon>
        <taxon>Pseudomonadota</taxon>
        <taxon>Alphaproteobacteria</taxon>
        <taxon>Hyphomicrobiales</taxon>
        <taxon>Rhizobiaceae</taxon>
        <taxon>Rhizobium/Agrobacterium group</taxon>
        <taxon>Rhizobium</taxon>
    </lineage>
</organism>
<protein>
    <submittedName>
        <fullName evidence="1">Uncharacterized protein</fullName>
    </submittedName>
</protein>
<accession>A0A7W6B9T5</accession>
<evidence type="ECO:0000313" key="2">
    <source>
        <dbReference type="Proteomes" id="UP000545490"/>
    </source>
</evidence>
<comment type="caution">
    <text evidence="1">The sequence shown here is derived from an EMBL/GenBank/DDBJ whole genome shotgun (WGS) entry which is preliminary data.</text>
</comment>
<gene>
    <name evidence="1" type="ORF">GGQ65_005600</name>
</gene>
<dbReference type="AlphaFoldDB" id="A0A7W6B9T5"/>
<evidence type="ECO:0000313" key="1">
    <source>
        <dbReference type="EMBL" id="MBB3918265.1"/>
    </source>
</evidence>
<name>A0A7W6B9T5_9HYPH</name>
<dbReference type="EMBL" id="JACIDG010000017">
    <property type="protein sequence ID" value="MBB3918265.1"/>
    <property type="molecule type" value="Genomic_DNA"/>
</dbReference>
<sequence length="76" mass="8337">MRAQFGNITLSHYPVRLRITEAEDVFLALTSYPPGEGAGEPQLAQFRQAIADAFRQGDGVLEVRRESALFLSGKTA</sequence>